<proteinExistence type="inferred from homology"/>
<dbReference type="HOGENOM" id="CLU_010194_2_1_4"/>
<dbReference type="STRING" id="1223802.SUTH_02387"/>
<dbReference type="Proteomes" id="UP000031637">
    <property type="component" value="Chromosome"/>
</dbReference>
<protein>
    <submittedName>
        <fullName evidence="3">Short-chain dehydrogenase/reductase SDR</fullName>
    </submittedName>
</protein>
<dbReference type="GO" id="GO:0016491">
    <property type="term" value="F:oxidoreductase activity"/>
    <property type="evidence" value="ECO:0007669"/>
    <property type="project" value="UniProtKB-KW"/>
</dbReference>
<keyword evidence="2" id="KW-0560">Oxidoreductase</keyword>
<dbReference type="KEGG" id="shd:SUTH_02387"/>
<reference evidence="3 4" key="1">
    <citation type="journal article" date="2014" name="Syst. Appl. Microbiol.">
        <title>Complete genomes of freshwater sulfur oxidizers Sulfuricella denitrificans skB26 and Sulfuritalea hydrogenivorans sk43H: genetic insights into the sulfur oxidation pathway of betaproteobacteria.</title>
        <authorList>
            <person name="Watanabe T."/>
            <person name="Kojima H."/>
            <person name="Fukui M."/>
        </authorList>
    </citation>
    <scope>NUCLEOTIDE SEQUENCE [LARGE SCALE GENOMIC DNA]</scope>
    <source>
        <strain evidence="3">DSM22779</strain>
    </source>
</reference>
<keyword evidence="4" id="KW-1185">Reference proteome</keyword>
<evidence type="ECO:0000313" key="4">
    <source>
        <dbReference type="Proteomes" id="UP000031637"/>
    </source>
</evidence>
<dbReference type="InterPro" id="IPR002347">
    <property type="entry name" value="SDR_fam"/>
</dbReference>
<dbReference type="AlphaFoldDB" id="W0SFX8"/>
<dbReference type="EMBL" id="AP012547">
    <property type="protein sequence ID" value="BAO30174.1"/>
    <property type="molecule type" value="Genomic_DNA"/>
</dbReference>
<evidence type="ECO:0000313" key="3">
    <source>
        <dbReference type="EMBL" id="BAO30174.1"/>
    </source>
</evidence>
<gene>
    <name evidence="3" type="ORF">SUTH_02387</name>
</gene>
<dbReference type="InterPro" id="IPR036291">
    <property type="entry name" value="NAD(P)-bd_dom_sf"/>
</dbReference>
<sequence>MKSILIIGATSAIAEHCARLWATEGAKLFLVGRNAERLAMIADDLRVRGQAHGVQAATFVMDATDTASHQAMLDAALAHLGKLDAALIAHGTLPDQKACEASVDMTLAEIAGNGLSVIALAARLANVFERQGSGCLAAIGSVAGDRGRQSNYTYGAAKALVDRFFEGLRNRLAPKDVSVLLIKPGFVDTPMTAAFDKGGPLWATPDRVAREIVAAMASGKQVLYTPWFWRWILLIIRHIPERIFVRLKL</sequence>
<dbReference type="Pfam" id="PF00106">
    <property type="entry name" value="adh_short"/>
    <property type="match status" value="1"/>
</dbReference>
<organism evidence="3 4">
    <name type="scientific">Sulfuritalea hydrogenivorans sk43H</name>
    <dbReference type="NCBI Taxonomy" id="1223802"/>
    <lineage>
        <taxon>Bacteria</taxon>
        <taxon>Pseudomonadati</taxon>
        <taxon>Pseudomonadota</taxon>
        <taxon>Betaproteobacteria</taxon>
        <taxon>Nitrosomonadales</taxon>
        <taxon>Sterolibacteriaceae</taxon>
        <taxon>Sulfuritalea</taxon>
    </lineage>
</organism>
<name>W0SFX8_9PROT</name>
<dbReference type="NCBIfam" id="NF005489">
    <property type="entry name" value="PRK07102.1"/>
    <property type="match status" value="1"/>
</dbReference>
<dbReference type="OrthoDB" id="335726at2"/>
<dbReference type="RefSeq" id="WP_041099499.1">
    <property type="nucleotide sequence ID" value="NZ_AP012547.1"/>
</dbReference>
<dbReference type="PRINTS" id="PR00081">
    <property type="entry name" value="GDHRDH"/>
</dbReference>
<dbReference type="PANTHER" id="PTHR44196:SF3">
    <property type="entry name" value="SHORT CHAIN DEHYDROGENASE FAMILY PROTEIN"/>
    <property type="match status" value="1"/>
</dbReference>
<dbReference type="PANTHER" id="PTHR44196">
    <property type="entry name" value="DEHYDROGENASE/REDUCTASE SDR FAMILY MEMBER 7B"/>
    <property type="match status" value="1"/>
</dbReference>
<dbReference type="GO" id="GO:0016020">
    <property type="term" value="C:membrane"/>
    <property type="evidence" value="ECO:0007669"/>
    <property type="project" value="TreeGrafter"/>
</dbReference>
<evidence type="ECO:0000256" key="2">
    <source>
        <dbReference type="ARBA" id="ARBA00023002"/>
    </source>
</evidence>
<accession>W0SFX8</accession>
<evidence type="ECO:0000256" key="1">
    <source>
        <dbReference type="ARBA" id="ARBA00006484"/>
    </source>
</evidence>
<dbReference type="SUPFAM" id="SSF51735">
    <property type="entry name" value="NAD(P)-binding Rossmann-fold domains"/>
    <property type="match status" value="1"/>
</dbReference>
<comment type="similarity">
    <text evidence="1">Belongs to the short-chain dehydrogenases/reductases (SDR) family.</text>
</comment>
<dbReference type="Gene3D" id="3.40.50.720">
    <property type="entry name" value="NAD(P)-binding Rossmann-like Domain"/>
    <property type="match status" value="1"/>
</dbReference>